<dbReference type="RefSeq" id="WP_154061410.1">
    <property type="nucleotide sequence ID" value="NZ_LR217717.1"/>
</dbReference>
<sequence length="414" mass="45720">MKRIVITGFGIVSSIGTTEKNIVKLLKEGISGIIFSKKMKKYGLHSTVWGKISSRKMNQIPKKFLRFMNFASIYSYLSLQDAIKDSKLYPEIYMKNPRVGIIMGSGSGSFKLNTYWCNKKKNNVNKISPYVAIKNMTSSISACLGTFFKIYGINYSISSACSTSAHCIGNAYELISLGKQDIIFAGGGEELSVELACQFDAMRILSVRFNKTPERSSRAFDENRDGFVISGGSGVVVLEELNFALSRNAKIYAEVIGYGATCDGYDIVHPSGDGFVRCMNYATKNIKHSVDYINAHGTSTKIGDMKELDAIKKVFSGFRIPYISSTKSITGHSLGASGVQEIIYTMLMIKYNFIAPSINIDFLDPIGYNMNIVTKSINTTINVAISNSFGFGGTNASLAIQKYYKIDNYFKSFI</sequence>
<dbReference type="Proteomes" id="UP000294349">
    <property type="component" value="Chromosome"/>
</dbReference>
<evidence type="ECO:0000259" key="19">
    <source>
        <dbReference type="PROSITE" id="PS52004"/>
    </source>
</evidence>
<dbReference type="SUPFAM" id="SSF53901">
    <property type="entry name" value="Thiolase-like"/>
    <property type="match status" value="2"/>
</dbReference>
<comment type="subcellular location">
    <subcellularLocation>
        <location evidence="1">Cytoplasm</location>
    </subcellularLocation>
</comment>
<keyword evidence="12 20" id="KW-0012">Acyltransferase</keyword>
<dbReference type="InterPro" id="IPR014030">
    <property type="entry name" value="Ketoacyl_synth_N"/>
</dbReference>
<keyword evidence="11" id="KW-0275">Fatty acid biosynthesis</keyword>
<comment type="pathway">
    <text evidence="2">Lipid metabolism; fatty acid biosynthesis.</text>
</comment>
<evidence type="ECO:0000256" key="16">
    <source>
        <dbReference type="ARBA" id="ARBA00048121"/>
    </source>
</evidence>
<evidence type="ECO:0000256" key="7">
    <source>
        <dbReference type="ARBA" id="ARBA00022516"/>
    </source>
</evidence>
<evidence type="ECO:0000256" key="9">
    <source>
        <dbReference type="ARBA" id="ARBA00022832"/>
    </source>
</evidence>
<dbReference type="InterPro" id="IPR018201">
    <property type="entry name" value="Ketoacyl_synth_AS"/>
</dbReference>
<dbReference type="InterPro" id="IPR016039">
    <property type="entry name" value="Thiolase-like"/>
</dbReference>
<comment type="catalytic activity">
    <reaction evidence="16">
        <text>(3Z)-decenoyl-[ACP] + malonyl-[ACP] + H(+) = 3-oxo-(5Z)-dodecenoyl-[ACP] + holo-[ACP] + CO2</text>
        <dbReference type="Rhea" id="RHEA:54940"/>
        <dbReference type="Rhea" id="RHEA-COMP:9623"/>
        <dbReference type="Rhea" id="RHEA-COMP:9685"/>
        <dbReference type="Rhea" id="RHEA-COMP:9927"/>
        <dbReference type="Rhea" id="RHEA-COMP:14042"/>
        <dbReference type="ChEBI" id="CHEBI:15378"/>
        <dbReference type="ChEBI" id="CHEBI:16526"/>
        <dbReference type="ChEBI" id="CHEBI:64479"/>
        <dbReference type="ChEBI" id="CHEBI:78449"/>
        <dbReference type="ChEBI" id="CHEBI:78798"/>
        <dbReference type="ChEBI" id="CHEBI:138410"/>
    </reaction>
    <physiologicalReaction direction="left-to-right" evidence="16">
        <dbReference type="Rhea" id="RHEA:54941"/>
    </physiologicalReaction>
</comment>
<evidence type="ECO:0000256" key="1">
    <source>
        <dbReference type="ARBA" id="ARBA00004496"/>
    </source>
</evidence>
<evidence type="ECO:0000256" key="12">
    <source>
        <dbReference type="ARBA" id="ARBA00023315"/>
    </source>
</evidence>
<evidence type="ECO:0000313" key="20">
    <source>
        <dbReference type="EMBL" id="VFP83531.1"/>
    </source>
</evidence>
<evidence type="ECO:0000256" key="13">
    <source>
        <dbReference type="ARBA" id="ARBA00039450"/>
    </source>
</evidence>
<evidence type="ECO:0000256" key="17">
    <source>
        <dbReference type="ARBA" id="ARBA00048506"/>
    </source>
</evidence>
<evidence type="ECO:0000256" key="11">
    <source>
        <dbReference type="ARBA" id="ARBA00023160"/>
    </source>
</evidence>
<keyword evidence="10" id="KW-0443">Lipid metabolism</keyword>
<dbReference type="CDD" id="cd00834">
    <property type="entry name" value="KAS_I_II"/>
    <property type="match status" value="1"/>
</dbReference>
<dbReference type="SMART" id="SM00825">
    <property type="entry name" value="PKS_KS"/>
    <property type="match status" value="1"/>
</dbReference>
<dbReference type="AlphaFoldDB" id="A0A451DAW9"/>
<dbReference type="InterPro" id="IPR020841">
    <property type="entry name" value="PKS_Beta-ketoAc_synthase_dom"/>
</dbReference>
<dbReference type="GO" id="GO:0006633">
    <property type="term" value="P:fatty acid biosynthetic process"/>
    <property type="evidence" value="ECO:0007669"/>
    <property type="project" value="UniProtKB-UniPathway"/>
</dbReference>
<dbReference type="PANTHER" id="PTHR11712">
    <property type="entry name" value="POLYKETIDE SYNTHASE-RELATED"/>
    <property type="match status" value="1"/>
</dbReference>
<evidence type="ECO:0000256" key="8">
    <source>
        <dbReference type="ARBA" id="ARBA00022679"/>
    </source>
</evidence>
<dbReference type="PANTHER" id="PTHR11712:SF306">
    <property type="entry name" value="3-OXOACYL-[ACYL-CARRIER-PROTEIN] SYNTHASE 1"/>
    <property type="match status" value="1"/>
</dbReference>
<evidence type="ECO:0000256" key="18">
    <source>
        <dbReference type="RuleBase" id="RU003694"/>
    </source>
</evidence>
<reference evidence="20 21" key="1">
    <citation type="submission" date="2019-02" db="EMBL/GenBank/DDBJ databases">
        <authorList>
            <person name="Manzano-Marin A."/>
            <person name="Manzano-Marin A."/>
        </authorList>
    </citation>
    <scope>NUCLEOTIDE SEQUENCE [LARGE SCALE GENOMIC DNA]</scope>
    <source>
        <strain evidence="20 21">BuCilaricifoliae</strain>
    </source>
</reference>
<evidence type="ECO:0000256" key="5">
    <source>
        <dbReference type="ARBA" id="ARBA00013191"/>
    </source>
</evidence>
<comment type="subunit">
    <text evidence="4">Homodimer.</text>
</comment>
<dbReference type="Pfam" id="PF02801">
    <property type="entry name" value="Ketoacyl-synt_C"/>
    <property type="match status" value="1"/>
</dbReference>
<dbReference type="Gene3D" id="3.40.47.10">
    <property type="match status" value="1"/>
</dbReference>
<dbReference type="OrthoDB" id="9808669at2"/>
<dbReference type="UniPathway" id="UPA00094"/>
<keyword evidence="7" id="KW-0444">Lipid biosynthesis</keyword>
<dbReference type="GO" id="GO:0004315">
    <property type="term" value="F:3-oxoacyl-[acyl-carrier-protein] synthase activity"/>
    <property type="evidence" value="ECO:0007669"/>
    <property type="project" value="UniProtKB-EC"/>
</dbReference>
<proteinExistence type="inferred from homology"/>
<dbReference type="EC" id="2.3.1.41" evidence="5"/>
<evidence type="ECO:0000256" key="15">
    <source>
        <dbReference type="ARBA" id="ARBA00042143"/>
    </source>
</evidence>
<evidence type="ECO:0000256" key="3">
    <source>
        <dbReference type="ARBA" id="ARBA00008467"/>
    </source>
</evidence>
<dbReference type="PROSITE" id="PS00606">
    <property type="entry name" value="KS3_1"/>
    <property type="match status" value="1"/>
</dbReference>
<dbReference type="Pfam" id="PF00109">
    <property type="entry name" value="ketoacyl-synt"/>
    <property type="match status" value="1"/>
</dbReference>
<evidence type="ECO:0000256" key="4">
    <source>
        <dbReference type="ARBA" id="ARBA00011738"/>
    </source>
</evidence>
<evidence type="ECO:0000313" key="21">
    <source>
        <dbReference type="Proteomes" id="UP000294349"/>
    </source>
</evidence>
<keyword evidence="9" id="KW-0276">Fatty acid metabolism</keyword>
<dbReference type="InterPro" id="IPR014031">
    <property type="entry name" value="Ketoacyl_synth_C"/>
</dbReference>
<comment type="similarity">
    <text evidence="3 18">Belongs to the thiolase-like superfamily. Beta-ketoacyl-ACP synthases family.</text>
</comment>
<name>A0A451DAW9_9GAMM</name>
<feature type="domain" description="Ketosynthase family 3 (KS3)" evidence="19">
    <location>
        <begin position="1"/>
        <end position="402"/>
    </location>
</feature>
<comment type="catalytic activity">
    <reaction evidence="17">
        <text>a fatty acyl-[ACP] + malonyl-[ACP] + H(+) = a 3-oxoacyl-[ACP] + holo-[ACP] + CO2</text>
        <dbReference type="Rhea" id="RHEA:22836"/>
        <dbReference type="Rhea" id="RHEA-COMP:9623"/>
        <dbReference type="Rhea" id="RHEA-COMP:9685"/>
        <dbReference type="Rhea" id="RHEA-COMP:9916"/>
        <dbReference type="Rhea" id="RHEA-COMP:14125"/>
        <dbReference type="ChEBI" id="CHEBI:15378"/>
        <dbReference type="ChEBI" id="CHEBI:16526"/>
        <dbReference type="ChEBI" id="CHEBI:64479"/>
        <dbReference type="ChEBI" id="CHEBI:78449"/>
        <dbReference type="ChEBI" id="CHEBI:78776"/>
        <dbReference type="ChEBI" id="CHEBI:138651"/>
        <dbReference type="EC" id="2.3.1.41"/>
    </reaction>
    <physiologicalReaction direction="left-to-right" evidence="17">
        <dbReference type="Rhea" id="RHEA:22837"/>
    </physiologicalReaction>
</comment>
<organism evidence="20 21">
    <name type="scientific">Buchnera aphidicola</name>
    <name type="common">Cinara laricifoliae</name>
    <dbReference type="NCBI Taxonomy" id="2518977"/>
    <lineage>
        <taxon>Bacteria</taxon>
        <taxon>Pseudomonadati</taxon>
        <taxon>Pseudomonadota</taxon>
        <taxon>Gammaproteobacteria</taxon>
        <taxon>Enterobacterales</taxon>
        <taxon>Erwiniaceae</taxon>
        <taxon>Buchnera</taxon>
    </lineage>
</organism>
<accession>A0A451DAW9</accession>
<gene>
    <name evidence="20" type="primary">fabB</name>
    <name evidence="20" type="ORF">BUCILAFE3058_062</name>
</gene>
<evidence type="ECO:0000256" key="6">
    <source>
        <dbReference type="ARBA" id="ARBA00022490"/>
    </source>
</evidence>
<evidence type="ECO:0000256" key="10">
    <source>
        <dbReference type="ARBA" id="ARBA00023098"/>
    </source>
</evidence>
<dbReference type="EMBL" id="LR217717">
    <property type="protein sequence ID" value="VFP83531.1"/>
    <property type="molecule type" value="Genomic_DNA"/>
</dbReference>
<dbReference type="GO" id="GO:0005829">
    <property type="term" value="C:cytosol"/>
    <property type="evidence" value="ECO:0007669"/>
    <property type="project" value="TreeGrafter"/>
</dbReference>
<keyword evidence="8 18" id="KW-0808">Transferase</keyword>
<protein>
    <recommendedName>
        <fullName evidence="13">3-oxoacyl-[acyl-carrier-protein] synthase 1</fullName>
        <ecNumber evidence="5">2.3.1.41</ecNumber>
    </recommendedName>
    <alternativeName>
        <fullName evidence="14">3-oxoacyl-[acyl-carrier-protein] synthase I</fullName>
    </alternativeName>
    <alternativeName>
        <fullName evidence="15">Beta-ketoacyl-ACP synthase I</fullName>
    </alternativeName>
</protein>
<dbReference type="PROSITE" id="PS52004">
    <property type="entry name" value="KS3_2"/>
    <property type="match status" value="1"/>
</dbReference>
<dbReference type="InterPro" id="IPR000794">
    <property type="entry name" value="Beta-ketoacyl_synthase"/>
</dbReference>
<evidence type="ECO:0000256" key="14">
    <source>
        <dbReference type="ARBA" id="ARBA00041620"/>
    </source>
</evidence>
<keyword evidence="6" id="KW-0963">Cytoplasm</keyword>
<evidence type="ECO:0000256" key="2">
    <source>
        <dbReference type="ARBA" id="ARBA00005194"/>
    </source>
</evidence>